<keyword evidence="2" id="KW-1185">Reference proteome</keyword>
<evidence type="ECO:0000313" key="2">
    <source>
        <dbReference type="Proteomes" id="UP000271624"/>
    </source>
</evidence>
<dbReference type="AlphaFoldDB" id="A0A433VE11"/>
<proteinExistence type="predicted"/>
<accession>A0A433VE11</accession>
<evidence type="ECO:0000313" key="1">
    <source>
        <dbReference type="EMBL" id="RUT04346.1"/>
    </source>
</evidence>
<dbReference type="EMBL" id="RSCL01000011">
    <property type="protein sequence ID" value="RUT04346.1"/>
    <property type="molecule type" value="Genomic_DNA"/>
</dbReference>
<reference evidence="1" key="2">
    <citation type="journal article" date="2019" name="Genome Biol. Evol.">
        <title>Day and night: Metabolic profiles and evolutionary relationships of six axenic non-marine cyanobacteria.</title>
        <authorList>
            <person name="Will S.E."/>
            <person name="Henke P."/>
            <person name="Boedeker C."/>
            <person name="Huang S."/>
            <person name="Brinkmann H."/>
            <person name="Rohde M."/>
            <person name="Jarek M."/>
            <person name="Friedl T."/>
            <person name="Seufert S."/>
            <person name="Schumacher M."/>
            <person name="Overmann J."/>
            <person name="Neumann-Schaal M."/>
            <person name="Petersen J."/>
        </authorList>
    </citation>
    <scope>NUCLEOTIDE SEQUENCE [LARGE SCALE GENOMIC DNA]</scope>
    <source>
        <strain evidence="1">PCC 7102</strain>
    </source>
</reference>
<organism evidence="1 2">
    <name type="scientific">Dulcicalothrix desertica PCC 7102</name>
    <dbReference type="NCBI Taxonomy" id="232991"/>
    <lineage>
        <taxon>Bacteria</taxon>
        <taxon>Bacillati</taxon>
        <taxon>Cyanobacteriota</taxon>
        <taxon>Cyanophyceae</taxon>
        <taxon>Nostocales</taxon>
        <taxon>Calotrichaceae</taxon>
        <taxon>Dulcicalothrix</taxon>
    </lineage>
</organism>
<sequence length="88" mass="10278">MYFNILTVYPNISSIKTRFYSSTSNYKQLTLTNKSLVKRTINLTDIKILYKLKERLMNFNTQQLKLANKVVLAPNKSTLLTYRLTLPS</sequence>
<reference evidence="1" key="1">
    <citation type="submission" date="2018-12" db="EMBL/GenBank/DDBJ databases">
        <authorList>
            <person name="Will S."/>
            <person name="Neumann-Schaal M."/>
            <person name="Henke P."/>
        </authorList>
    </citation>
    <scope>NUCLEOTIDE SEQUENCE</scope>
    <source>
        <strain evidence="1">PCC 7102</strain>
    </source>
</reference>
<name>A0A433VE11_9CYAN</name>
<comment type="caution">
    <text evidence="1">The sequence shown here is derived from an EMBL/GenBank/DDBJ whole genome shotgun (WGS) entry which is preliminary data.</text>
</comment>
<protein>
    <submittedName>
        <fullName evidence="1">Uncharacterized protein</fullName>
    </submittedName>
</protein>
<dbReference type="Proteomes" id="UP000271624">
    <property type="component" value="Unassembled WGS sequence"/>
</dbReference>
<gene>
    <name evidence="1" type="ORF">DSM106972_045740</name>
</gene>